<evidence type="ECO:0000313" key="2">
    <source>
        <dbReference type="Proteomes" id="UP001183809"/>
    </source>
</evidence>
<proteinExistence type="predicted"/>
<sequence length="53" mass="5746">MTSSSSVTMPRVIRANVSLLLERAKQSDNEANRPPNAMSWPSWSTVAEAAVSI</sequence>
<organism evidence="1 2">
    <name type="scientific">Streptomyces gibsoniae</name>
    <dbReference type="NCBI Taxonomy" id="3075529"/>
    <lineage>
        <taxon>Bacteria</taxon>
        <taxon>Bacillati</taxon>
        <taxon>Actinomycetota</taxon>
        <taxon>Actinomycetes</taxon>
        <taxon>Kitasatosporales</taxon>
        <taxon>Streptomycetaceae</taxon>
        <taxon>Streptomyces</taxon>
    </lineage>
</organism>
<accession>A0ABU2U9X4</accession>
<protein>
    <submittedName>
        <fullName evidence="1">Uncharacterized protein</fullName>
    </submittedName>
</protein>
<comment type="caution">
    <text evidence="1">The sequence shown here is derived from an EMBL/GenBank/DDBJ whole genome shotgun (WGS) entry which is preliminary data.</text>
</comment>
<evidence type="ECO:0000313" key="1">
    <source>
        <dbReference type="EMBL" id="MDT0469870.1"/>
    </source>
</evidence>
<keyword evidence="2" id="KW-1185">Reference proteome</keyword>
<gene>
    <name evidence="1" type="ORF">RM764_44260</name>
</gene>
<reference evidence="2" key="1">
    <citation type="submission" date="2023-07" db="EMBL/GenBank/DDBJ databases">
        <title>30 novel species of actinomycetes from the DSMZ collection.</title>
        <authorList>
            <person name="Nouioui I."/>
        </authorList>
    </citation>
    <scope>NUCLEOTIDE SEQUENCE [LARGE SCALE GENOMIC DNA]</scope>
    <source>
        <strain evidence="2">DSM 41699</strain>
    </source>
</reference>
<dbReference type="RefSeq" id="WP_311701287.1">
    <property type="nucleotide sequence ID" value="NZ_JAVREY010000137.1"/>
</dbReference>
<dbReference type="Proteomes" id="UP001183809">
    <property type="component" value="Unassembled WGS sequence"/>
</dbReference>
<name>A0ABU2U9X4_9ACTN</name>
<dbReference type="EMBL" id="JAVREY010000137">
    <property type="protein sequence ID" value="MDT0469870.1"/>
    <property type="molecule type" value="Genomic_DNA"/>
</dbReference>